<feature type="region of interest" description="Disordered" evidence="6">
    <location>
        <begin position="1"/>
        <end position="20"/>
    </location>
</feature>
<evidence type="ECO:0000256" key="2">
    <source>
        <dbReference type="ARBA" id="ARBA00022670"/>
    </source>
</evidence>
<dbReference type="Proteomes" id="UP001146453">
    <property type="component" value="Unassembled WGS sequence"/>
</dbReference>
<evidence type="ECO:0000256" key="4">
    <source>
        <dbReference type="ARBA" id="ARBA00022807"/>
    </source>
</evidence>
<organism evidence="8 9">
    <name type="scientific">Corynebacterium lehmanniae</name>
    <dbReference type="NCBI Taxonomy" id="2913497"/>
    <lineage>
        <taxon>Bacteria</taxon>
        <taxon>Bacillati</taxon>
        <taxon>Actinomycetota</taxon>
        <taxon>Actinomycetes</taxon>
        <taxon>Mycobacteriales</taxon>
        <taxon>Corynebacteriaceae</taxon>
        <taxon>Corynebacterium</taxon>
    </lineage>
</organism>
<dbReference type="InterPro" id="IPR000064">
    <property type="entry name" value="NLP_P60_dom"/>
</dbReference>
<accession>A0ABT4R754</accession>
<feature type="coiled-coil region" evidence="5">
    <location>
        <begin position="146"/>
        <end position="219"/>
    </location>
</feature>
<evidence type="ECO:0000259" key="7">
    <source>
        <dbReference type="PROSITE" id="PS51935"/>
    </source>
</evidence>
<keyword evidence="5" id="KW-0175">Coiled coil</keyword>
<dbReference type="Gene3D" id="3.90.1720.10">
    <property type="entry name" value="endopeptidase domain like (from Nostoc punctiforme)"/>
    <property type="match status" value="1"/>
</dbReference>
<dbReference type="InterPro" id="IPR038765">
    <property type="entry name" value="Papain-like_cys_pep_sf"/>
</dbReference>
<name>A0ABT4R754_9CORY</name>
<evidence type="ECO:0000313" key="8">
    <source>
        <dbReference type="EMBL" id="MCZ9291393.1"/>
    </source>
</evidence>
<feature type="coiled-coil region" evidence="5">
    <location>
        <begin position="52"/>
        <end position="103"/>
    </location>
</feature>
<dbReference type="Gene3D" id="6.10.250.3150">
    <property type="match status" value="1"/>
</dbReference>
<evidence type="ECO:0000256" key="5">
    <source>
        <dbReference type="SAM" id="Coils"/>
    </source>
</evidence>
<dbReference type="PANTHER" id="PTHR47359">
    <property type="entry name" value="PEPTIDOGLYCAN DL-ENDOPEPTIDASE CWLO"/>
    <property type="match status" value="1"/>
</dbReference>
<evidence type="ECO:0000313" key="9">
    <source>
        <dbReference type="Proteomes" id="UP001146453"/>
    </source>
</evidence>
<proteinExistence type="inferred from homology"/>
<keyword evidence="9" id="KW-1185">Reference proteome</keyword>
<dbReference type="Pfam" id="PF00877">
    <property type="entry name" value="NLPC_P60"/>
    <property type="match status" value="1"/>
</dbReference>
<comment type="caution">
    <text evidence="8">The sequence shown here is derived from an EMBL/GenBank/DDBJ whole genome shotgun (WGS) entry which is preliminary data.</text>
</comment>
<keyword evidence="3" id="KW-0378">Hydrolase</keyword>
<dbReference type="EMBL" id="JAKMUR010000006">
    <property type="protein sequence ID" value="MCZ9291393.1"/>
    <property type="molecule type" value="Genomic_DNA"/>
</dbReference>
<protein>
    <submittedName>
        <fullName evidence="8">NlpC/P60 family protein</fullName>
    </submittedName>
</protein>
<keyword evidence="4" id="KW-0788">Thiol protease</keyword>
<reference evidence="8" key="1">
    <citation type="submission" date="2022-02" db="EMBL/GenBank/DDBJ databases">
        <title>Corynebacterium sp. from urogenital microbiome.</title>
        <authorList>
            <person name="Cappelli E.A."/>
            <person name="Ribeiro T.G."/>
            <person name="Peixe L."/>
        </authorList>
    </citation>
    <scope>NUCLEOTIDE SEQUENCE</scope>
    <source>
        <strain evidence="8">C8Ua_144</strain>
    </source>
</reference>
<feature type="domain" description="NlpC/P60" evidence="7">
    <location>
        <begin position="237"/>
        <end position="351"/>
    </location>
</feature>
<gene>
    <name evidence="8" type="ORF">L8U61_04490</name>
</gene>
<dbReference type="InterPro" id="IPR051794">
    <property type="entry name" value="PG_Endopeptidase_C40"/>
</dbReference>
<dbReference type="PROSITE" id="PS51935">
    <property type="entry name" value="NLPC_P60"/>
    <property type="match status" value="1"/>
</dbReference>
<evidence type="ECO:0000256" key="6">
    <source>
        <dbReference type="SAM" id="MobiDB-lite"/>
    </source>
</evidence>
<sequence>MQKSEEVSTVGKHSLRPNRSRAAVAATVAGSVIATTVFPAAPAHADDVDALIEEMESVSHDATAKAEEIKELEDEITESEAKLRSANARAAEAKSQLESLRGVSDAQRKNVGDIAHSRYRMPKSDALLTTLDSGNPQEAIDRSAYLAALGRNSQRALTELEDANRAAGERASVASIAVAEAQHARNELDGKRKKLEEEREELDLRVADIERRVDSLNEADRQRWMNKDNPVDSASLPGVDSGIVAAAMAQLGKPYGWGAAGPDAFDCSGLMVWAYAQNGIGIPRTSQAQLAGGTPVSMDALQPGDIIGYYPGVTHVGMYIGDGMVVHSSDYGIPIQVVPLNSMPVQGAVRY</sequence>
<comment type="similarity">
    <text evidence="1">Belongs to the peptidase C40 family.</text>
</comment>
<dbReference type="PANTHER" id="PTHR47359:SF3">
    <property type="entry name" value="NLP_P60 DOMAIN-CONTAINING PROTEIN-RELATED"/>
    <property type="match status" value="1"/>
</dbReference>
<dbReference type="SUPFAM" id="SSF54001">
    <property type="entry name" value="Cysteine proteinases"/>
    <property type="match status" value="1"/>
</dbReference>
<evidence type="ECO:0000256" key="3">
    <source>
        <dbReference type="ARBA" id="ARBA00022801"/>
    </source>
</evidence>
<keyword evidence="2" id="KW-0645">Protease</keyword>
<evidence type="ECO:0000256" key="1">
    <source>
        <dbReference type="ARBA" id="ARBA00007074"/>
    </source>
</evidence>